<comment type="caution">
    <text evidence="16">The sequence shown here is derived from an EMBL/GenBank/DDBJ whole genome shotgun (WGS) entry which is preliminary data.</text>
</comment>
<evidence type="ECO:0000256" key="7">
    <source>
        <dbReference type="ARBA" id="ARBA00023004"/>
    </source>
</evidence>
<dbReference type="Pfam" id="PF07715">
    <property type="entry name" value="Plug"/>
    <property type="match status" value="1"/>
</dbReference>
<dbReference type="Gene3D" id="3.55.50.30">
    <property type="match status" value="1"/>
</dbReference>
<evidence type="ECO:0000256" key="6">
    <source>
        <dbReference type="ARBA" id="ARBA00022692"/>
    </source>
</evidence>
<protein>
    <submittedName>
        <fullName evidence="16">Hemoglobin/transferrin/lactoferrin receptor protein</fullName>
    </submittedName>
</protein>
<organism evidence="16 17">
    <name type="scientific">Afipia massiliensis</name>
    <dbReference type="NCBI Taxonomy" id="211460"/>
    <lineage>
        <taxon>Bacteria</taxon>
        <taxon>Pseudomonadati</taxon>
        <taxon>Pseudomonadota</taxon>
        <taxon>Alphaproteobacteria</taxon>
        <taxon>Hyphomicrobiales</taxon>
        <taxon>Nitrobacteraceae</taxon>
        <taxon>Afipia</taxon>
    </lineage>
</organism>
<keyword evidence="4 12" id="KW-1134">Transmembrane beta strand</keyword>
<dbReference type="InterPro" id="IPR000531">
    <property type="entry name" value="Beta-barrel_TonB"/>
</dbReference>
<dbReference type="InterPro" id="IPR039426">
    <property type="entry name" value="TonB-dep_rcpt-like"/>
</dbReference>
<keyword evidence="6 12" id="KW-0812">Transmembrane</keyword>
<evidence type="ECO:0000256" key="9">
    <source>
        <dbReference type="ARBA" id="ARBA00023136"/>
    </source>
</evidence>
<feature type="domain" description="Secretin/TonB short N-terminal" evidence="15">
    <location>
        <begin position="47"/>
        <end position="98"/>
    </location>
</feature>
<keyword evidence="7" id="KW-0408">Iron</keyword>
<dbReference type="SUPFAM" id="SSF56935">
    <property type="entry name" value="Porins"/>
    <property type="match status" value="1"/>
</dbReference>
<dbReference type="Pfam" id="PF00593">
    <property type="entry name" value="TonB_dep_Rec_b-barrel"/>
    <property type="match status" value="1"/>
</dbReference>
<evidence type="ECO:0000313" key="17">
    <source>
        <dbReference type="Proteomes" id="UP000521227"/>
    </source>
</evidence>
<evidence type="ECO:0000256" key="10">
    <source>
        <dbReference type="ARBA" id="ARBA00023170"/>
    </source>
</evidence>
<evidence type="ECO:0000256" key="5">
    <source>
        <dbReference type="ARBA" id="ARBA00022496"/>
    </source>
</evidence>
<evidence type="ECO:0000256" key="2">
    <source>
        <dbReference type="ARBA" id="ARBA00009810"/>
    </source>
</evidence>
<reference evidence="16 17" key="1">
    <citation type="submission" date="2020-08" db="EMBL/GenBank/DDBJ databases">
        <title>Genomic Encyclopedia of Type Strains, Phase IV (KMG-IV): sequencing the most valuable type-strain genomes for metagenomic binning, comparative biology and taxonomic classification.</title>
        <authorList>
            <person name="Goeker M."/>
        </authorList>
    </citation>
    <scope>NUCLEOTIDE SEQUENCE [LARGE SCALE GENOMIC DNA]</scope>
    <source>
        <strain evidence="16 17">DSM 17498</strain>
    </source>
</reference>
<dbReference type="CDD" id="cd01347">
    <property type="entry name" value="ligand_gated_channel"/>
    <property type="match status" value="1"/>
</dbReference>
<dbReference type="AlphaFoldDB" id="A0A840N106"/>
<keyword evidence="5" id="KW-0410">Iron transport</keyword>
<dbReference type="InterPro" id="IPR011276">
    <property type="entry name" value="TonB_haem/Hb_rcpt"/>
</dbReference>
<proteinExistence type="inferred from homology"/>
<evidence type="ECO:0000256" key="14">
    <source>
        <dbReference type="SAM" id="MobiDB-lite"/>
    </source>
</evidence>
<dbReference type="GO" id="GO:0009279">
    <property type="term" value="C:cell outer membrane"/>
    <property type="evidence" value="ECO:0007669"/>
    <property type="project" value="UniProtKB-SubCell"/>
</dbReference>
<dbReference type="Pfam" id="PF07660">
    <property type="entry name" value="STN"/>
    <property type="match status" value="1"/>
</dbReference>
<dbReference type="GO" id="GO:0015344">
    <property type="term" value="F:siderophore uptake transmembrane transporter activity"/>
    <property type="evidence" value="ECO:0007669"/>
    <property type="project" value="TreeGrafter"/>
</dbReference>
<comment type="subcellular location">
    <subcellularLocation>
        <location evidence="1 12">Cell outer membrane</location>
        <topology evidence="1 12">Multi-pass membrane protein</topology>
    </subcellularLocation>
</comment>
<keyword evidence="9 12" id="KW-0472">Membrane</keyword>
<dbReference type="PROSITE" id="PS52016">
    <property type="entry name" value="TONB_DEPENDENT_REC_3"/>
    <property type="match status" value="1"/>
</dbReference>
<accession>A0A840N106</accession>
<sequence>MTTAISFGVVASAHRVLAQAAPKTTAYSIPPGSLNGALIAFGRQTGLQVTYLASIASGKVSPGFSGSATREQALAQILKGSGLSYSFPNSGTVAISGPDSSSVGAAANGATLLDPVDVSGGVSSTDAPYQTPGSSGHISQEQIQRLPPTSVGDMFRNTPGVISAGSRNGQSLDLNIRGLQGMNRIATLVDGAQQTSSTYRGYKGHSNRTFVDSEFIGGIDIEKGPSGGPYGAGAMGGVVNMRTLNANDLVENGKTFGARLRGSFGGNTIAPPAVDTMVQRFGGNELMSTENRMGSVAAAVATEHVDLVAAFAHRSNGNYFAGNNGDSMVALKNPNEGRATMHPMSRYKPGGEVLNTSQDTNSALLKGKVRFGDGHSVELGYVNYRSKFGEEYPDANNPFSRFGWIQQFGLSEVTASTYTAKYNWKPTDNPLVDFHASTWMSDVTDKWVAFGSLSDVVTKGGEVWNTSGFDTAVGALTLKYGGQYSTESVDQRGLPGTIGFSNFMGTRTIGSVFLQSALDLTSWLTLSGGLRYETYKSQDDSVVNPLKGLEDSRLNPRVGVTVKPWDGVQLFATYTEGWRPPSVRETLLNMPFLLVPNPRLRPETSKNYEYGVNFMRDGIFRSGDKFRAKLAFFDNNYEDYIMREYGSLIGLPTTERVFGNIPSAHFDGIELSGAYDAGGVFIEGNYNYYTNVDFCNPKSNFRNVPCANFTSGADYFSNYIPPKYAGALTVGTRWLDQKLVVGGRMTFAGPRAVGRKDRSSSTVDSDWNPYQVYDLFASYKVDDMVSFNLSIENVFDRYYLDAIATALVPAPGRMMRLGATVKF</sequence>
<keyword evidence="10 16" id="KW-0675">Receptor</keyword>
<feature type="region of interest" description="Disordered" evidence="14">
    <location>
        <begin position="121"/>
        <end position="142"/>
    </location>
</feature>
<dbReference type="GO" id="GO:0015232">
    <property type="term" value="F:heme transmembrane transporter activity"/>
    <property type="evidence" value="ECO:0007669"/>
    <property type="project" value="InterPro"/>
</dbReference>
<dbReference type="InterPro" id="IPR012910">
    <property type="entry name" value="Plug_dom"/>
</dbReference>
<evidence type="ECO:0000256" key="3">
    <source>
        <dbReference type="ARBA" id="ARBA00022448"/>
    </source>
</evidence>
<dbReference type="EMBL" id="JACHIJ010000005">
    <property type="protein sequence ID" value="MBB5053905.1"/>
    <property type="molecule type" value="Genomic_DNA"/>
</dbReference>
<name>A0A840N106_9BRAD</name>
<comment type="similarity">
    <text evidence="2 12 13">Belongs to the TonB-dependent receptor family.</text>
</comment>
<evidence type="ECO:0000313" key="16">
    <source>
        <dbReference type="EMBL" id="MBB5053905.1"/>
    </source>
</evidence>
<dbReference type="InterPro" id="IPR037066">
    <property type="entry name" value="Plug_dom_sf"/>
</dbReference>
<dbReference type="GO" id="GO:0044718">
    <property type="term" value="P:siderophore transmembrane transport"/>
    <property type="evidence" value="ECO:0007669"/>
    <property type="project" value="TreeGrafter"/>
</dbReference>
<evidence type="ECO:0000256" key="1">
    <source>
        <dbReference type="ARBA" id="ARBA00004571"/>
    </source>
</evidence>
<evidence type="ECO:0000256" key="11">
    <source>
        <dbReference type="ARBA" id="ARBA00023237"/>
    </source>
</evidence>
<dbReference type="SMART" id="SM00965">
    <property type="entry name" value="STN"/>
    <property type="match status" value="1"/>
</dbReference>
<evidence type="ECO:0000256" key="13">
    <source>
        <dbReference type="RuleBase" id="RU003357"/>
    </source>
</evidence>
<keyword evidence="11 12" id="KW-0998">Cell outer membrane</keyword>
<evidence type="ECO:0000259" key="15">
    <source>
        <dbReference type="SMART" id="SM00965"/>
    </source>
</evidence>
<evidence type="ECO:0000256" key="4">
    <source>
        <dbReference type="ARBA" id="ARBA00022452"/>
    </source>
</evidence>
<gene>
    <name evidence="16" type="ORF">HNQ36_003905</name>
</gene>
<dbReference type="Gene3D" id="2.170.130.10">
    <property type="entry name" value="TonB-dependent receptor, plug domain"/>
    <property type="match status" value="1"/>
</dbReference>
<evidence type="ECO:0000256" key="8">
    <source>
        <dbReference type="ARBA" id="ARBA00023077"/>
    </source>
</evidence>
<dbReference type="Gene3D" id="2.40.170.20">
    <property type="entry name" value="TonB-dependent receptor, beta-barrel domain"/>
    <property type="match status" value="1"/>
</dbReference>
<evidence type="ECO:0000256" key="12">
    <source>
        <dbReference type="PROSITE-ProRule" id="PRU01360"/>
    </source>
</evidence>
<dbReference type="InterPro" id="IPR036942">
    <property type="entry name" value="Beta-barrel_TonB_sf"/>
</dbReference>
<keyword evidence="5" id="KW-0406">Ion transport</keyword>
<dbReference type="NCBIfam" id="TIGR01785">
    <property type="entry name" value="TonB-hemin"/>
    <property type="match status" value="1"/>
</dbReference>
<dbReference type="PANTHER" id="PTHR30069">
    <property type="entry name" value="TONB-DEPENDENT OUTER MEMBRANE RECEPTOR"/>
    <property type="match status" value="1"/>
</dbReference>
<dbReference type="Proteomes" id="UP000521227">
    <property type="component" value="Unassembled WGS sequence"/>
</dbReference>
<dbReference type="InterPro" id="IPR011662">
    <property type="entry name" value="Secretin/TonB_short_N"/>
</dbReference>
<keyword evidence="3 12" id="KW-0813">Transport</keyword>
<dbReference type="PANTHER" id="PTHR30069:SF41">
    <property type="entry name" value="HEME_HEMOPEXIN UTILIZATION PROTEIN C"/>
    <property type="match status" value="1"/>
</dbReference>
<keyword evidence="8 13" id="KW-0798">TonB box</keyword>